<keyword evidence="10" id="KW-0175">Coiled coil</keyword>
<proteinExistence type="inferred from homology"/>
<dbReference type="PRINTS" id="PR00315">
    <property type="entry name" value="ELONGATNFCT"/>
</dbReference>
<dbReference type="HAMAP" id="MF_00100_A">
    <property type="entry name" value="IF_2_A"/>
    <property type="match status" value="1"/>
</dbReference>
<dbReference type="NCBIfam" id="NF003078">
    <property type="entry name" value="PRK04004.1"/>
    <property type="match status" value="1"/>
</dbReference>
<dbReference type="PANTHER" id="PTHR43381">
    <property type="entry name" value="TRANSLATION INITIATION FACTOR IF-2-RELATED"/>
    <property type="match status" value="1"/>
</dbReference>
<dbReference type="CDD" id="cd16266">
    <property type="entry name" value="IF2_aeIF5B_IV"/>
    <property type="match status" value="1"/>
</dbReference>
<evidence type="ECO:0000256" key="9">
    <source>
        <dbReference type="RuleBase" id="RU000644"/>
    </source>
</evidence>
<keyword evidence="4 8" id="KW-0547">Nucleotide-binding</keyword>
<evidence type="ECO:0000256" key="5">
    <source>
        <dbReference type="ARBA" id="ARBA00022917"/>
    </source>
</evidence>
<comment type="caution">
    <text evidence="8">Lacks conserved residue(s) required for the propagation of feature annotation.</text>
</comment>
<dbReference type="Pfam" id="PF00009">
    <property type="entry name" value="GTP_EFTU"/>
    <property type="match status" value="1"/>
</dbReference>
<dbReference type="InterPro" id="IPR000795">
    <property type="entry name" value="T_Tr_GTP-bd_dom"/>
</dbReference>
<dbReference type="CDD" id="cd03703">
    <property type="entry name" value="aeIF5B_II"/>
    <property type="match status" value="1"/>
</dbReference>
<organism evidence="12 13">
    <name type="scientific">Candidatus Nanohalococcus occultus</name>
    <dbReference type="NCBI Taxonomy" id="2978047"/>
    <lineage>
        <taxon>Archaea</taxon>
        <taxon>Candidatus Nanohalarchaeota</taxon>
        <taxon>Candidatus Nanohalarchaeota incertae sedis</taxon>
        <taxon>Candidatus Nanohalococcus</taxon>
    </lineage>
</organism>
<dbReference type="Gene3D" id="3.40.50.10050">
    <property type="entry name" value="Translation initiation factor IF- 2, domain 3"/>
    <property type="match status" value="1"/>
</dbReference>
<dbReference type="InterPro" id="IPR023115">
    <property type="entry name" value="TIF_IF2_dom3"/>
</dbReference>
<dbReference type="NCBIfam" id="TIGR00491">
    <property type="entry name" value="aIF-2"/>
    <property type="match status" value="1"/>
</dbReference>
<keyword evidence="6 8" id="KW-0342">GTP-binding</keyword>
<evidence type="ECO:0000256" key="6">
    <source>
        <dbReference type="ARBA" id="ARBA00023134"/>
    </source>
</evidence>
<dbReference type="EMBL" id="CP104395">
    <property type="protein sequence ID" value="WEL19310.1"/>
    <property type="molecule type" value="Genomic_DNA"/>
</dbReference>
<dbReference type="InterPro" id="IPR004544">
    <property type="entry name" value="TF_aIF-2_arc"/>
</dbReference>
<evidence type="ECO:0000259" key="11">
    <source>
        <dbReference type="PROSITE" id="PS51722"/>
    </source>
</evidence>
<dbReference type="SUPFAM" id="SSF52540">
    <property type="entry name" value="P-loop containing nucleoside triphosphate hydrolases"/>
    <property type="match status" value="1"/>
</dbReference>
<dbReference type="InterPro" id="IPR029459">
    <property type="entry name" value="EFTU-type"/>
</dbReference>
<feature type="binding site" evidence="8">
    <location>
        <begin position="75"/>
        <end position="79"/>
    </location>
    <ligand>
        <name>GTP</name>
        <dbReference type="ChEBI" id="CHEBI:37565"/>
    </ligand>
</feature>
<evidence type="ECO:0000256" key="7">
    <source>
        <dbReference type="ARBA" id="ARBA00024852"/>
    </source>
</evidence>
<comment type="similarity">
    <text evidence="1 8 9">Belongs to the TRAFAC class translation factor GTPase superfamily. Classic translation factor GTPase family. IF-2 subfamily.</text>
</comment>
<sequence>MPRQPIISVLGHIDAGKTTLLDNIRESRIVEGESGGITQMIGATEVPLETLETTCGDLLNQLDTELTIPGVLFIDTPGHAAFSSLRKRGGSISDIAIVVVDVDDGVQPQTEEAIRILKQNQTPFVIALNKIDKVHGWRSEDKSFMKSIRKQSDKVQQKVDEEIYELMGEINEFDLVVDRFDRVDNFRKKIGVVPISAKTGEGIPELLMVVSGLAQRYLGDRLEVHEGMGKGTVLEVSKEEGLGTTIDVIHYDGIIEKDQKLVYGTSDGVQVTDIRAILKPKPLKEIRVDKKYDRIDTSKPAGGVKLVGKSLEGVVSGAPVRTAHEQDLEEAKKEVAEELEAVEFETQEHGIVIKADSLGSLEAIMQEMEENEIPVQRAEVGDITKADAIDVGKEEPENRSIFAFNVDYTEQGKQAVIDKGIKVFQGQVIYEIIDGYTEWKKELAEKQRETALEATTRPAKIRVLEDHVFRKSKPAVVGVKIEEGVLNPGASLMNADGERIGRVKAVQEQNESIDAAEKGSQVAASISGATVGRDFEEGEVLYTSLTGDDYKRLNRLEDLLSRHEKNVLEKIVEIQDSKDPRWKLG</sequence>
<dbReference type="InterPro" id="IPR005225">
    <property type="entry name" value="Small_GTP-bd"/>
</dbReference>
<dbReference type="NCBIfam" id="TIGR00231">
    <property type="entry name" value="small_GTP"/>
    <property type="match status" value="1"/>
</dbReference>
<gene>
    <name evidence="8 12" type="primary">infB</name>
    <name evidence="12" type="ORF">SVXNc_0283</name>
</gene>
<accession>A0ABY8CF06</accession>
<feature type="domain" description="Tr-type G" evidence="11">
    <location>
        <begin position="2"/>
        <end position="218"/>
    </location>
</feature>
<evidence type="ECO:0000256" key="3">
    <source>
        <dbReference type="ARBA" id="ARBA00022540"/>
    </source>
</evidence>
<dbReference type="InterPro" id="IPR015760">
    <property type="entry name" value="TIF_IF2"/>
</dbReference>
<dbReference type="InterPro" id="IPR036925">
    <property type="entry name" value="TIF_IF2_dom3_sf"/>
</dbReference>
<comment type="function">
    <text evidence="7 8 9">Function in general translation initiation by promoting the binding of the formylmethionine-tRNA to ribosomes. Seems to function along with eIF-2.</text>
</comment>
<evidence type="ECO:0000256" key="1">
    <source>
        <dbReference type="ARBA" id="ARBA00007733"/>
    </source>
</evidence>
<keyword evidence="5 8" id="KW-0648">Protein biosynthesis</keyword>
<dbReference type="GO" id="GO:0003743">
    <property type="term" value="F:translation initiation factor activity"/>
    <property type="evidence" value="ECO:0007669"/>
    <property type="project" value="UniProtKB-KW"/>
</dbReference>
<dbReference type="SUPFAM" id="SSF52156">
    <property type="entry name" value="Initiation factor IF2/eIF5b, domain 3"/>
    <property type="match status" value="1"/>
</dbReference>
<protein>
    <recommendedName>
        <fullName evidence="2 8">Probable translation initiation factor IF-2</fullName>
    </recommendedName>
</protein>
<dbReference type="InterPro" id="IPR027417">
    <property type="entry name" value="P-loop_NTPase"/>
</dbReference>
<evidence type="ECO:0000256" key="10">
    <source>
        <dbReference type="SAM" id="Coils"/>
    </source>
</evidence>
<evidence type="ECO:0000313" key="12">
    <source>
        <dbReference type="EMBL" id="WEL19310.1"/>
    </source>
</evidence>
<keyword evidence="13" id="KW-1185">Reference proteome</keyword>
<reference evidence="12 13" key="1">
    <citation type="submission" date="2022-09" db="EMBL/GenBank/DDBJ databases">
        <title>Xylan utilization by haloarchaea-nanohaloarchaea associations.</title>
        <authorList>
            <person name="Yakimov M."/>
        </authorList>
    </citation>
    <scope>NUCLEOTIDE SEQUENCE [LARGE SCALE GENOMIC DNA]</scope>
    <source>
        <strain evidence="12 13">SVXNc</strain>
    </source>
</reference>
<dbReference type="PANTHER" id="PTHR43381:SF4">
    <property type="entry name" value="EUKARYOTIC TRANSLATION INITIATION FACTOR 5B"/>
    <property type="match status" value="1"/>
</dbReference>
<dbReference type="SUPFAM" id="SSF50447">
    <property type="entry name" value="Translation proteins"/>
    <property type="match status" value="1"/>
</dbReference>
<name>A0ABY8CF06_9ARCH</name>
<dbReference type="PROSITE" id="PS51722">
    <property type="entry name" value="G_TR_2"/>
    <property type="match status" value="1"/>
</dbReference>
<dbReference type="Pfam" id="PF11987">
    <property type="entry name" value="IF-2"/>
    <property type="match status" value="1"/>
</dbReference>
<evidence type="ECO:0000256" key="2">
    <source>
        <dbReference type="ARBA" id="ARBA00020166"/>
    </source>
</evidence>
<dbReference type="Gene3D" id="2.40.30.10">
    <property type="entry name" value="Translation factors"/>
    <property type="match status" value="2"/>
</dbReference>
<dbReference type="GeneID" id="90589719"/>
<evidence type="ECO:0000256" key="4">
    <source>
        <dbReference type="ARBA" id="ARBA00022741"/>
    </source>
</evidence>
<feature type="binding site" evidence="8">
    <location>
        <begin position="129"/>
        <end position="132"/>
    </location>
    <ligand>
        <name>GTP</name>
        <dbReference type="ChEBI" id="CHEBI:37565"/>
    </ligand>
</feature>
<evidence type="ECO:0000256" key="8">
    <source>
        <dbReference type="HAMAP-Rule" id="MF_00100"/>
    </source>
</evidence>
<dbReference type="RefSeq" id="WP_347722182.1">
    <property type="nucleotide sequence ID" value="NZ_CP104395.1"/>
</dbReference>
<dbReference type="Gene3D" id="3.40.50.300">
    <property type="entry name" value="P-loop containing nucleotide triphosphate hydrolases"/>
    <property type="match status" value="1"/>
</dbReference>
<keyword evidence="3 8" id="KW-0396">Initiation factor</keyword>
<evidence type="ECO:0000313" key="13">
    <source>
        <dbReference type="Proteomes" id="UP001218034"/>
    </source>
</evidence>
<dbReference type="InterPro" id="IPR009000">
    <property type="entry name" value="Transl_B-barrel_sf"/>
</dbReference>
<dbReference type="Proteomes" id="UP001218034">
    <property type="component" value="Chromosome"/>
</dbReference>
<dbReference type="CDD" id="cd01887">
    <property type="entry name" value="IF2_eIF5B"/>
    <property type="match status" value="1"/>
</dbReference>
<feature type="coiled-coil region" evidence="10">
    <location>
        <begin position="321"/>
        <end position="348"/>
    </location>
</feature>
<dbReference type="Pfam" id="PF14578">
    <property type="entry name" value="GTP_EFTU_D4"/>
    <property type="match status" value="1"/>
</dbReference>